<dbReference type="InterPro" id="IPR007374">
    <property type="entry name" value="ASCH_domain"/>
</dbReference>
<keyword evidence="3" id="KW-1185">Reference proteome</keyword>
<name>A0ABV5HMV3_9VIBR</name>
<dbReference type="SMART" id="SM01022">
    <property type="entry name" value="ASCH"/>
    <property type="match status" value="1"/>
</dbReference>
<sequence>MQQASKQMLDEYCHATPTISDERIAEATDGYFCADETNANLCAQLIVNGEKQASCSLLLWYTEQGEAMPKVGHLHVVTDWNNVPLCIIEITDLETCPYDKVSAAFAAAEGEGDKTLAWWRKAHWDFFSMECQELGIAMHEDRELLLERFKVVWPPQQ</sequence>
<feature type="domain" description="ASCH" evidence="1">
    <location>
        <begin position="31"/>
        <end position="153"/>
    </location>
</feature>
<dbReference type="PANTHER" id="PTHR39203">
    <property type="entry name" value="CYTOPLASMIC PROTEIN-RELATED"/>
    <property type="match status" value="1"/>
</dbReference>
<dbReference type="Pfam" id="PF04266">
    <property type="entry name" value="ASCH"/>
    <property type="match status" value="1"/>
</dbReference>
<dbReference type="EMBL" id="JBHMEP010000002">
    <property type="protein sequence ID" value="MFB9135574.1"/>
    <property type="molecule type" value="Genomic_DNA"/>
</dbReference>
<accession>A0ABV5HMV3</accession>
<comment type="caution">
    <text evidence="2">The sequence shown here is derived from an EMBL/GenBank/DDBJ whole genome shotgun (WGS) entry which is preliminary data.</text>
</comment>
<evidence type="ECO:0000259" key="1">
    <source>
        <dbReference type="SMART" id="SM01022"/>
    </source>
</evidence>
<gene>
    <name evidence="2" type="ORF">ACFFUV_11440</name>
</gene>
<dbReference type="SUPFAM" id="SSF88697">
    <property type="entry name" value="PUA domain-like"/>
    <property type="match status" value="1"/>
</dbReference>
<dbReference type="InterPro" id="IPR009326">
    <property type="entry name" value="DUF984"/>
</dbReference>
<dbReference type="InterPro" id="IPR015947">
    <property type="entry name" value="PUA-like_sf"/>
</dbReference>
<dbReference type="PANTHER" id="PTHR39203:SF1">
    <property type="entry name" value="CYTOPLASMIC PROTEIN"/>
    <property type="match status" value="1"/>
</dbReference>
<dbReference type="CDD" id="cd06553">
    <property type="entry name" value="ASCH_Ef3133_like"/>
    <property type="match status" value="1"/>
</dbReference>
<protein>
    <submittedName>
        <fullName evidence="2">ASCH domain-containing protein</fullName>
    </submittedName>
</protein>
<dbReference type="RefSeq" id="WP_390192665.1">
    <property type="nucleotide sequence ID" value="NZ_JBHMEP010000002.1"/>
</dbReference>
<organism evidence="2 3">
    <name type="scientific">Vibrio olivae</name>
    <dbReference type="NCBI Taxonomy" id="1243002"/>
    <lineage>
        <taxon>Bacteria</taxon>
        <taxon>Pseudomonadati</taxon>
        <taxon>Pseudomonadota</taxon>
        <taxon>Gammaproteobacteria</taxon>
        <taxon>Vibrionales</taxon>
        <taxon>Vibrionaceae</taxon>
        <taxon>Vibrio</taxon>
    </lineage>
</organism>
<reference evidence="2 3" key="1">
    <citation type="submission" date="2024-09" db="EMBL/GenBank/DDBJ databases">
        <authorList>
            <person name="Sun Q."/>
            <person name="Mori K."/>
        </authorList>
    </citation>
    <scope>NUCLEOTIDE SEQUENCE [LARGE SCALE GENOMIC DNA]</scope>
    <source>
        <strain evidence="2 3">CECT 8064</strain>
    </source>
</reference>
<proteinExistence type="predicted"/>
<dbReference type="Gene3D" id="3.10.400.10">
    <property type="entry name" value="Sulfate adenylyltransferase"/>
    <property type="match status" value="1"/>
</dbReference>
<dbReference type="PIRSF" id="PIRSF021320">
    <property type="entry name" value="DUF984"/>
    <property type="match status" value="1"/>
</dbReference>
<evidence type="ECO:0000313" key="2">
    <source>
        <dbReference type="EMBL" id="MFB9135574.1"/>
    </source>
</evidence>
<evidence type="ECO:0000313" key="3">
    <source>
        <dbReference type="Proteomes" id="UP001589645"/>
    </source>
</evidence>
<dbReference type="Proteomes" id="UP001589645">
    <property type="component" value="Unassembled WGS sequence"/>
</dbReference>